<feature type="transmembrane region" description="Helical" evidence="1">
    <location>
        <begin position="89"/>
        <end position="111"/>
    </location>
</feature>
<proteinExistence type="predicted"/>
<evidence type="ECO:0000313" key="3">
    <source>
        <dbReference type="Proteomes" id="UP001497623"/>
    </source>
</evidence>
<dbReference type="AlphaFoldDB" id="A0AAV2SB79"/>
<sequence length="112" mass="13438">MQTWSTQASSFMFQPSSSMYYINVIYNITYNILCSKHCHHLITVIFLQYYILQFMFQPFTSLYYIAVSYNITNCIFCSNHFIYCSTVQYSTILHCILYFLNIFIIVLQYCIQ</sequence>
<name>A0AAV2SB79_MEGNR</name>
<comment type="caution">
    <text evidence="2">The sequence shown here is derived from an EMBL/GenBank/DDBJ whole genome shotgun (WGS) entry which is preliminary data.</text>
</comment>
<protein>
    <submittedName>
        <fullName evidence="2">Uncharacterized protein</fullName>
    </submittedName>
</protein>
<organism evidence="2 3">
    <name type="scientific">Meganyctiphanes norvegica</name>
    <name type="common">Northern krill</name>
    <name type="synonym">Thysanopoda norvegica</name>
    <dbReference type="NCBI Taxonomy" id="48144"/>
    <lineage>
        <taxon>Eukaryota</taxon>
        <taxon>Metazoa</taxon>
        <taxon>Ecdysozoa</taxon>
        <taxon>Arthropoda</taxon>
        <taxon>Crustacea</taxon>
        <taxon>Multicrustacea</taxon>
        <taxon>Malacostraca</taxon>
        <taxon>Eumalacostraca</taxon>
        <taxon>Eucarida</taxon>
        <taxon>Euphausiacea</taxon>
        <taxon>Euphausiidae</taxon>
        <taxon>Meganyctiphanes</taxon>
    </lineage>
</organism>
<keyword evidence="1" id="KW-0472">Membrane</keyword>
<keyword evidence="3" id="KW-1185">Reference proteome</keyword>
<accession>A0AAV2SB79</accession>
<reference evidence="2 3" key="1">
    <citation type="submission" date="2024-05" db="EMBL/GenBank/DDBJ databases">
        <authorList>
            <person name="Wallberg A."/>
        </authorList>
    </citation>
    <scope>NUCLEOTIDE SEQUENCE [LARGE SCALE GENOMIC DNA]</scope>
</reference>
<keyword evidence="1" id="KW-1133">Transmembrane helix</keyword>
<evidence type="ECO:0000256" key="1">
    <source>
        <dbReference type="SAM" id="Phobius"/>
    </source>
</evidence>
<dbReference type="EMBL" id="CAXKWB010051983">
    <property type="protein sequence ID" value="CAL4172049.1"/>
    <property type="molecule type" value="Genomic_DNA"/>
</dbReference>
<dbReference type="Proteomes" id="UP001497623">
    <property type="component" value="Unassembled WGS sequence"/>
</dbReference>
<keyword evidence="1" id="KW-0812">Transmembrane</keyword>
<evidence type="ECO:0000313" key="2">
    <source>
        <dbReference type="EMBL" id="CAL4172049.1"/>
    </source>
</evidence>
<feature type="transmembrane region" description="Helical" evidence="1">
    <location>
        <begin position="20"/>
        <end position="50"/>
    </location>
</feature>
<gene>
    <name evidence="2" type="ORF">MNOR_LOCUS34230</name>
</gene>